<dbReference type="AlphaFoldDB" id="X1CUZ0"/>
<organism evidence="1">
    <name type="scientific">marine sediment metagenome</name>
    <dbReference type="NCBI Taxonomy" id="412755"/>
    <lineage>
        <taxon>unclassified sequences</taxon>
        <taxon>metagenomes</taxon>
        <taxon>ecological metagenomes</taxon>
    </lineage>
</organism>
<evidence type="ECO:0000313" key="1">
    <source>
        <dbReference type="EMBL" id="GAG99918.1"/>
    </source>
</evidence>
<dbReference type="EMBL" id="BART01022721">
    <property type="protein sequence ID" value="GAG99918.1"/>
    <property type="molecule type" value="Genomic_DNA"/>
</dbReference>
<gene>
    <name evidence="1" type="ORF">S01H4_41534</name>
</gene>
<protein>
    <submittedName>
        <fullName evidence="1">Uncharacterized protein</fullName>
    </submittedName>
</protein>
<name>X1CUZ0_9ZZZZ</name>
<comment type="caution">
    <text evidence="1">The sequence shown here is derived from an EMBL/GenBank/DDBJ whole genome shotgun (WGS) entry which is preliminary data.</text>
</comment>
<accession>X1CUZ0</accession>
<proteinExistence type="predicted"/>
<reference evidence="1" key="1">
    <citation type="journal article" date="2014" name="Front. Microbiol.">
        <title>High frequency of phylogenetically diverse reductive dehalogenase-homologous genes in deep subseafloor sedimentary metagenomes.</title>
        <authorList>
            <person name="Kawai M."/>
            <person name="Futagami T."/>
            <person name="Toyoda A."/>
            <person name="Takaki Y."/>
            <person name="Nishi S."/>
            <person name="Hori S."/>
            <person name="Arai W."/>
            <person name="Tsubouchi T."/>
            <person name="Morono Y."/>
            <person name="Uchiyama I."/>
            <person name="Ito T."/>
            <person name="Fujiyama A."/>
            <person name="Inagaki F."/>
            <person name="Takami H."/>
        </authorList>
    </citation>
    <scope>NUCLEOTIDE SEQUENCE</scope>
    <source>
        <strain evidence="1">Expedition CK06-06</strain>
    </source>
</reference>
<feature type="non-terminal residue" evidence="1">
    <location>
        <position position="237"/>
    </location>
</feature>
<sequence length="237" mass="27384">MRKNFTMEPELVLSAITEPPKDDIEKHLIEDVLTIVLNSNTQSLINHWGATKFNKDKIGEDYLMTIIDVVRSLMKANHHRRNYLDQEKVIEKEIIELNKNTDSGVPVVYERQDLISEVDAFLIQLKSALDSLAKSLNPIFNLKINGWHKGKRKGSKIEESGIKIINTLNNIESELKNKADDLINFIENYIDYISTIVFLRDRPVHHGKIKNIQGFLYYIEGKKLIKPKLVFKNKIST</sequence>